<name>A0A6J4RFR3_9BACT</name>
<sequence>MKDAFVASNDTMAATRAKALIASADHLNLKEVKADSSIVEMANQYIGSISSEAKALVAEPNLEAKRKAFQMISDNMYDLVRTVHFDKEIVYHQYCPMAFNDAGAYWLSQSSDIKNPYFGKKMLTCGEVKDSIDFRGK</sequence>
<evidence type="ECO:0000259" key="1">
    <source>
        <dbReference type="Pfam" id="PF11827"/>
    </source>
</evidence>
<dbReference type="Pfam" id="PF11827">
    <property type="entry name" value="DUF3347"/>
    <property type="match status" value="1"/>
</dbReference>
<feature type="domain" description="DUF3347" evidence="1">
    <location>
        <begin position="1"/>
        <end position="84"/>
    </location>
</feature>
<dbReference type="InterPro" id="IPR021782">
    <property type="entry name" value="DUF3347"/>
</dbReference>
<organism evidence="2">
    <name type="scientific">uncultured Segetibacter sp</name>
    <dbReference type="NCBI Taxonomy" id="481133"/>
    <lineage>
        <taxon>Bacteria</taxon>
        <taxon>Pseudomonadati</taxon>
        <taxon>Bacteroidota</taxon>
        <taxon>Chitinophagia</taxon>
        <taxon>Chitinophagales</taxon>
        <taxon>Chitinophagaceae</taxon>
        <taxon>Segetibacter</taxon>
        <taxon>environmental samples</taxon>
    </lineage>
</organism>
<evidence type="ECO:0000313" key="2">
    <source>
        <dbReference type="EMBL" id="CAA9468621.1"/>
    </source>
</evidence>
<gene>
    <name evidence="2" type="ORF">AVDCRST_MAG96-224</name>
</gene>
<reference evidence="2" key="1">
    <citation type="submission" date="2020-02" db="EMBL/GenBank/DDBJ databases">
        <authorList>
            <person name="Meier V. D."/>
        </authorList>
    </citation>
    <scope>NUCLEOTIDE SEQUENCE</scope>
    <source>
        <strain evidence="2">AVDCRST_MAG96</strain>
    </source>
</reference>
<dbReference type="EMBL" id="CADCVN010000090">
    <property type="protein sequence ID" value="CAA9468621.1"/>
    <property type="molecule type" value="Genomic_DNA"/>
</dbReference>
<accession>A0A6J4RFR3</accession>
<dbReference type="AlphaFoldDB" id="A0A6J4RFR3"/>
<proteinExistence type="predicted"/>
<protein>
    <submittedName>
        <fullName evidence="2">Probable Co/Zn/Cd efflux system membrane fusion protein</fullName>
    </submittedName>
</protein>